<reference evidence="1" key="1">
    <citation type="submission" date="2024-04" db="EMBL/GenBank/DDBJ databases">
        <authorList>
            <consortium name="Molecular Ecology Group"/>
        </authorList>
    </citation>
    <scope>NUCLEOTIDE SEQUENCE</scope>
</reference>
<dbReference type="Gene3D" id="3.30.420.10">
    <property type="entry name" value="Ribonuclease H-like superfamily/Ribonuclease H"/>
    <property type="match status" value="1"/>
</dbReference>
<accession>A0AAV2NNS6</accession>
<dbReference type="AlphaFoldDB" id="A0AAV2NNS6"/>
<proteinExistence type="predicted"/>
<sequence length="76" mass="8638">MIMPGPTSRVVRECLDTDDIETWVQSSYSPDLQPNNFNCFGSLKHRLSGNRYATWLKQAISHILMDSKKAYSKVCG</sequence>
<organism evidence="1 2">
    <name type="scientific">Lasius platythorax</name>
    <dbReference type="NCBI Taxonomy" id="488582"/>
    <lineage>
        <taxon>Eukaryota</taxon>
        <taxon>Metazoa</taxon>
        <taxon>Ecdysozoa</taxon>
        <taxon>Arthropoda</taxon>
        <taxon>Hexapoda</taxon>
        <taxon>Insecta</taxon>
        <taxon>Pterygota</taxon>
        <taxon>Neoptera</taxon>
        <taxon>Endopterygota</taxon>
        <taxon>Hymenoptera</taxon>
        <taxon>Apocrita</taxon>
        <taxon>Aculeata</taxon>
        <taxon>Formicoidea</taxon>
        <taxon>Formicidae</taxon>
        <taxon>Formicinae</taxon>
        <taxon>Lasius</taxon>
        <taxon>Lasius</taxon>
    </lineage>
</organism>
<dbReference type="InterPro" id="IPR036397">
    <property type="entry name" value="RNaseH_sf"/>
</dbReference>
<gene>
    <name evidence="1" type="ORF">LPLAT_LOCUS6865</name>
</gene>
<dbReference type="GO" id="GO:0003676">
    <property type="term" value="F:nucleic acid binding"/>
    <property type="evidence" value="ECO:0007669"/>
    <property type="project" value="InterPro"/>
</dbReference>
<evidence type="ECO:0000313" key="2">
    <source>
        <dbReference type="Proteomes" id="UP001497644"/>
    </source>
</evidence>
<dbReference type="EMBL" id="OZ034825">
    <property type="protein sequence ID" value="CAL1680921.1"/>
    <property type="molecule type" value="Genomic_DNA"/>
</dbReference>
<dbReference type="Proteomes" id="UP001497644">
    <property type="component" value="Chromosome 2"/>
</dbReference>
<evidence type="ECO:0008006" key="3">
    <source>
        <dbReference type="Google" id="ProtNLM"/>
    </source>
</evidence>
<evidence type="ECO:0000313" key="1">
    <source>
        <dbReference type="EMBL" id="CAL1680921.1"/>
    </source>
</evidence>
<name>A0AAV2NNS6_9HYME</name>
<keyword evidence="2" id="KW-1185">Reference proteome</keyword>
<protein>
    <recommendedName>
        <fullName evidence="3">Transposase</fullName>
    </recommendedName>
</protein>